<dbReference type="SUPFAM" id="SSF53649">
    <property type="entry name" value="Alkaline phosphatase-like"/>
    <property type="match status" value="1"/>
</dbReference>
<keyword evidence="4 7" id="KW-0732">Signal</keyword>
<dbReference type="CDD" id="cd16144">
    <property type="entry name" value="ARS_like"/>
    <property type="match status" value="1"/>
</dbReference>
<evidence type="ECO:0000313" key="10">
    <source>
        <dbReference type="Proteomes" id="UP000320176"/>
    </source>
</evidence>
<protein>
    <submittedName>
        <fullName evidence="9">Arylsulfatase</fullName>
        <ecNumber evidence="9">3.1.6.1</ecNumber>
    </submittedName>
</protein>
<sequence precursor="true">MNLYPMTAALPRLLAILTCLAISTQAIAQTGASRQRPNVVLFLVDDMGWMDSTPYGSQYYETPNMKRLQEQAMRFTDAYAVPLCSPTRASILSGQYSSRHGVTSATGHLPAARADVSRYPATASPNQRLIYAESKRYLEPELITLAEVLQAGGYRTGHFGKWHLGLSQEHWPERHGFEVAFHAEPSPGPASYFSPYGVHLSGVPSSKHHVGTITDGPDGEYITDRLTDEAIEFVRANQDEPFFLNFWHFAVHGPWGHKEDYTKGFSEKKDPRGKQDNPIMASMLKSVDESLGRMLDELDRLKLADKTLFIFYSDNGGNTHSNVPGSRQIENIRPGHPKWNFVQDWQKWAGDQPPTNNAPLREGKGRIYEGGQRVPLMVRWPGQVQPGSVSDSVVGPIDLYPTILDAVGLAKPAGHIIDGESILPVLRQTGRLKRQAYFTWFPHLVPAVSIRHGDWKLIRRFEPHPVYPDVRELYNLADDIGETKDLANEMPDKVKELDELIDQFVQDTGALYPKPNPAYKPRDAAPAAVGKDPTTGLVARNCEMTLASDALRITGTGRQPFLGTAQVKLAGPLTLQLRVRSRTGGQAKVQWKTIGQDAFPESSQIIAYNLPADPQWQDVSVDVPIDGKAGTIRMYFPAEDSAIEVQSIRFEDSSGRSKHWSFTGAKP</sequence>
<dbReference type="PANTHER" id="PTHR42693">
    <property type="entry name" value="ARYLSULFATASE FAMILY MEMBER"/>
    <property type="match status" value="1"/>
</dbReference>
<evidence type="ECO:0000313" key="9">
    <source>
        <dbReference type="EMBL" id="TWT94629.1"/>
    </source>
</evidence>
<feature type="signal peptide" evidence="7">
    <location>
        <begin position="1"/>
        <end position="28"/>
    </location>
</feature>
<dbReference type="EC" id="3.1.6.1" evidence="9"/>
<gene>
    <name evidence="9" type="primary">atsA_58</name>
    <name evidence="9" type="ORF">Pla52n_54500</name>
</gene>
<evidence type="ECO:0000259" key="8">
    <source>
        <dbReference type="Pfam" id="PF00884"/>
    </source>
</evidence>
<comment type="similarity">
    <text evidence="2">Belongs to the sulfatase family.</text>
</comment>
<dbReference type="AlphaFoldDB" id="A0A5C6A576"/>
<dbReference type="Pfam" id="PF00884">
    <property type="entry name" value="Sulfatase"/>
    <property type="match status" value="1"/>
</dbReference>
<dbReference type="InterPro" id="IPR017850">
    <property type="entry name" value="Alkaline_phosphatase_core_sf"/>
</dbReference>
<keyword evidence="5 9" id="KW-0378">Hydrolase</keyword>
<dbReference type="InterPro" id="IPR050738">
    <property type="entry name" value="Sulfatase"/>
</dbReference>
<dbReference type="PANTHER" id="PTHR42693:SF42">
    <property type="entry name" value="ARYLSULFATASE G"/>
    <property type="match status" value="1"/>
</dbReference>
<keyword evidence="6" id="KW-0106">Calcium</keyword>
<name>A0A5C6A576_9BACT</name>
<dbReference type="Gene3D" id="3.30.1120.10">
    <property type="match status" value="1"/>
</dbReference>
<evidence type="ECO:0000256" key="7">
    <source>
        <dbReference type="SAM" id="SignalP"/>
    </source>
</evidence>
<comment type="cofactor">
    <cofactor evidence="1">
        <name>Ca(2+)</name>
        <dbReference type="ChEBI" id="CHEBI:29108"/>
    </cofactor>
</comment>
<evidence type="ECO:0000256" key="5">
    <source>
        <dbReference type="ARBA" id="ARBA00022801"/>
    </source>
</evidence>
<dbReference type="Gene3D" id="3.40.720.10">
    <property type="entry name" value="Alkaline Phosphatase, subunit A"/>
    <property type="match status" value="1"/>
</dbReference>
<organism evidence="9 10">
    <name type="scientific">Stieleria varia</name>
    <dbReference type="NCBI Taxonomy" id="2528005"/>
    <lineage>
        <taxon>Bacteria</taxon>
        <taxon>Pseudomonadati</taxon>
        <taxon>Planctomycetota</taxon>
        <taxon>Planctomycetia</taxon>
        <taxon>Pirellulales</taxon>
        <taxon>Pirellulaceae</taxon>
        <taxon>Stieleria</taxon>
    </lineage>
</organism>
<keyword evidence="3" id="KW-0479">Metal-binding</keyword>
<accession>A0A5C6A576</accession>
<evidence type="ECO:0000256" key="1">
    <source>
        <dbReference type="ARBA" id="ARBA00001913"/>
    </source>
</evidence>
<dbReference type="InterPro" id="IPR000917">
    <property type="entry name" value="Sulfatase_N"/>
</dbReference>
<dbReference type="GO" id="GO:0004065">
    <property type="term" value="F:arylsulfatase activity"/>
    <property type="evidence" value="ECO:0007669"/>
    <property type="project" value="UniProtKB-EC"/>
</dbReference>
<reference evidence="9 10" key="1">
    <citation type="submission" date="2019-02" db="EMBL/GenBank/DDBJ databases">
        <title>Deep-cultivation of Planctomycetes and their phenomic and genomic characterization uncovers novel biology.</title>
        <authorList>
            <person name="Wiegand S."/>
            <person name="Jogler M."/>
            <person name="Boedeker C."/>
            <person name="Pinto D."/>
            <person name="Vollmers J."/>
            <person name="Rivas-Marin E."/>
            <person name="Kohn T."/>
            <person name="Peeters S.H."/>
            <person name="Heuer A."/>
            <person name="Rast P."/>
            <person name="Oberbeckmann S."/>
            <person name="Bunk B."/>
            <person name="Jeske O."/>
            <person name="Meyerdierks A."/>
            <person name="Storesund J.E."/>
            <person name="Kallscheuer N."/>
            <person name="Luecker S."/>
            <person name="Lage O.M."/>
            <person name="Pohl T."/>
            <person name="Merkel B.J."/>
            <person name="Hornburger P."/>
            <person name="Mueller R.-W."/>
            <person name="Bruemmer F."/>
            <person name="Labrenz M."/>
            <person name="Spormann A.M."/>
            <person name="Op Den Camp H."/>
            <person name="Overmann J."/>
            <person name="Amann R."/>
            <person name="Jetten M.S.M."/>
            <person name="Mascher T."/>
            <person name="Medema M.H."/>
            <person name="Devos D.P."/>
            <person name="Kaster A.-K."/>
            <person name="Ovreas L."/>
            <person name="Rohde M."/>
            <person name="Galperin M.Y."/>
            <person name="Jogler C."/>
        </authorList>
    </citation>
    <scope>NUCLEOTIDE SEQUENCE [LARGE SCALE GENOMIC DNA]</scope>
    <source>
        <strain evidence="9 10">Pla52n</strain>
    </source>
</reference>
<feature type="chain" id="PRO_5022988586" evidence="7">
    <location>
        <begin position="29"/>
        <end position="667"/>
    </location>
</feature>
<dbReference type="EMBL" id="SJPN01000007">
    <property type="protein sequence ID" value="TWT94629.1"/>
    <property type="molecule type" value="Genomic_DNA"/>
</dbReference>
<proteinExistence type="inferred from homology"/>
<dbReference type="RefSeq" id="WP_231742402.1">
    <property type="nucleotide sequence ID" value="NZ_SJPN01000007.1"/>
</dbReference>
<evidence type="ECO:0000256" key="3">
    <source>
        <dbReference type="ARBA" id="ARBA00022723"/>
    </source>
</evidence>
<evidence type="ECO:0000256" key="4">
    <source>
        <dbReference type="ARBA" id="ARBA00022729"/>
    </source>
</evidence>
<evidence type="ECO:0000256" key="2">
    <source>
        <dbReference type="ARBA" id="ARBA00008779"/>
    </source>
</evidence>
<keyword evidence="10" id="KW-1185">Reference proteome</keyword>
<dbReference type="Proteomes" id="UP000320176">
    <property type="component" value="Unassembled WGS sequence"/>
</dbReference>
<evidence type="ECO:0000256" key="6">
    <source>
        <dbReference type="ARBA" id="ARBA00022837"/>
    </source>
</evidence>
<feature type="domain" description="Sulfatase N-terminal" evidence="8">
    <location>
        <begin position="37"/>
        <end position="408"/>
    </location>
</feature>
<comment type="caution">
    <text evidence="9">The sequence shown here is derived from an EMBL/GenBank/DDBJ whole genome shotgun (WGS) entry which is preliminary data.</text>
</comment>
<dbReference type="GO" id="GO:0046872">
    <property type="term" value="F:metal ion binding"/>
    <property type="evidence" value="ECO:0007669"/>
    <property type="project" value="UniProtKB-KW"/>
</dbReference>